<accession>A0A0F9UTM7</accession>
<evidence type="ECO:0000313" key="1">
    <source>
        <dbReference type="EMBL" id="KKN56988.1"/>
    </source>
</evidence>
<dbReference type="EMBL" id="LAZR01000825">
    <property type="protein sequence ID" value="KKN56988.1"/>
    <property type="molecule type" value="Genomic_DNA"/>
</dbReference>
<organism evidence="1">
    <name type="scientific">marine sediment metagenome</name>
    <dbReference type="NCBI Taxonomy" id="412755"/>
    <lineage>
        <taxon>unclassified sequences</taxon>
        <taxon>metagenomes</taxon>
        <taxon>ecological metagenomes</taxon>
    </lineage>
</organism>
<comment type="caution">
    <text evidence="1">The sequence shown here is derived from an EMBL/GenBank/DDBJ whole genome shotgun (WGS) entry which is preliminary data.</text>
</comment>
<reference evidence="1" key="1">
    <citation type="journal article" date="2015" name="Nature">
        <title>Complex archaea that bridge the gap between prokaryotes and eukaryotes.</title>
        <authorList>
            <person name="Spang A."/>
            <person name="Saw J.H."/>
            <person name="Jorgensen S.L."/>
            <person name="Zaremba-Niedzwiedzka K."/>
            <person name="Martijn J."/>
            <person name="Lind A.E."/>
            <person name="van Eijk R."/>
            <person name="Schleper C."/>
            <person name="Guy L."/>
            <person name="Ettema T.J."/>
        </authorList>
    </citation>
    <scope>NUCLEOTIDE SEQUENCE</scope>
</reference>
<proteinExistence type="predicted"/>
<gene>
    <name evidence="1" type="ORF">LCGC14_0567100</name>
</gene>
<protein>
    <submittedName>
        <fullName evidence="1">Uncharacterized protein</fullName>
    </submittedName>
</protein>
<name>A0A0F9UTM7_9ZZZZ</name>
<sequence length="43" mass="5239">MKEKRWEKQLKECNKKPLGECKRIACEKCEMFFGGLYRRLDKS</sequence>
<dbReference type="AlphaFoldDB" id="A0A0F9UTM7"/>